<evidence type="ECO:0000313" key="3">
    <source>
        <dbReference type="Proteomes" id="UP000054549"/>
    </source>
</evidence>
<name>A0A0C2WKA0_AMAMK</name>
<feature type="compositionally biased region" description="Basic and acidic residues" evidence="1">
    <location>
        <begin position="213"/>
        <end position="222"/>
    </location>
</feature>
<evidence type="ECO:0000313" key="2">
    <source>
        <dbReference type="EMBL" id="KIL57111.1"/>
    </source>
</evidence>
<proteinExistence type="predicted"/>
<keyword evidence="3" id="KW-1185">Reference proteome</keyword>
<feature type="compositionally biased region" description="Polar residues" evidence="1">
    <location>
        <begin position="15"/>
        <end position="32"/>
    </location>
</feature>
<dbReference type="AlphaFoldDB" id="A0A0C2WKA0"/>
<dbReference type="InParanoid" id="A0A0C2WKA0"/>
<dbReference type="EMBL" id="KN818382">
    <property type="protein sequence ID" value="KIL57111.1"/>
    <property type="molecule type" value="Genomic_DNA"/>
</dbReference>
<feature type="region of interest" description="Disordered" evidence="1">
    <location>
        <begin position="213"/>
        <end position="240"/>
    </location>
</feature>
<organism evidence="2 3">
    <name type="scientific">Amanita muscaria (strain Koide BX008)</name>
    <dbReference type="NCBI Taxonomy" id="946122"/>
    <lineage>
        <taxon>Eukaryota</taxon>
        <taxon>Fungi</taxon>
        <taxon>Dikarya</taxon>
        <taxon>Basidiomycota</taxon>
        <taxon>Agaricomycotina</taxon>
        <taxon>Agaricomycetes</taxon>
        <taxon>Agaricomycetidae</taxon>
        <taxon>Agaricales</taxon>
        <taxon>Pluteineae</taxon>
        <taxon>Amanitaceae</taxon>
        <taxon>Amanita</taxon>
    </lineage>
</organism>
<dbReference type="HOGENOM" id="CLU_1156118_0_0_1"/>
<accession>A0A0C2WKA0</accession>
<protein>
    <submittedName>
        <fullName evidence="2">Uncharacterized protein</fullName>
    </submittedName>
</protein>
<dbReference type="Proteomes" id="UP000054549">
    <property type="component" value="Unassembled WGS sequence"/>
</dbReference>
<reference evidence="2 3" key="1">
    <citation type="submission" date="2014-04" db="EMBL/GenBank/DDBJ databases">
        <title>Evolutionary Origins and Diversification of the Mycorrhizal Mutualists.</title>
        <authorList>
            <consortium name="DOE Joint Genome Institute"/>
            <consortium name="Mycorrhizal Genomics Consortium"/>
            <person name="Kohler A."/>
            <person name="Kuo A."/>
            <person name="Nagy L.G."/>
            <person name="Floudas D."/>
            <person name="Copeland A."/>
            <person name="Barry K.W."/>
            <person name="Cichocki N."/>
            <person name="Veneault-Fourrey C."/>
            <person name="LaButti K."/>
            <person name="Lindquist E.A."/>
            <person name="Lipzen A."/>
            <person name="Lundell T."/>
            <person name="Morin E."/>
            <person name="Murat C."/>
            <person name="Riley R."/>
            <person name="Ohm R."/>
            <person name="Sun H."/>
            <person name="Tunlid A."/>
            <person name="Henrissat B."/>
            <person name="Grigoriev I.V."/>
            <person name="Hibbett D.S."/>
            <person name="Martin F."/>
        </authorList>
    </citation>
    <scope>NUCLEOTIDE SEQUENCE [LARGE SCALE GENOMIC DNA]</scope>
    <source>
        <strain evidence="2 3">Koide BX008</strain>
    </source>
</reference>
<sequence>MPPMAQTEVAKKALRQSTLTGQRHSLSQTGAQTGRPKPPKEDMLPTTEEAMQFLIENDYHKENASMTVAKLGEIILTICGKAKKEEHNLHKYTIEAMQNIGVLVIQVGKETAKFVARGKKVDEAITELKEELAKTTEGQKQETEVAKEAAKEAKEMMDKFTKGMETMTEKMKTMEETLKSRPQTTATYTIGRPTYAATAAMGISMKNHARVMARGEEAERQVEQGSCGRAENGSGIDSES</sequence>
<evidence type="ECO:0000256" key="1">
    <source>
        <dbReference type="SAM" id="MobiDB-lite"/>
    </source>
</evidence>
<feature type="region of interest" description="Disordered" evidence="1">
    <location>
        <begin position="1"/>
        <end position="43"/>
    </location>
</feature>
<gene>
    <name evidence="2" type="ORF">M378DRAFT_181729</name>
</gene>